<feature type="region of interest" description="Disordered" evidence="6">
    <location>
        <begin position="523"/>
        <end position="542"/>
    </location>
</feature>
<protein>
    <submittedName>
        <fullName evidence="8">Small subunit (SSU) processome component</fullName>
    </submittedName>
</protein>
<dbReference type="InterPro" id="IPR015943">
    <property type="entry name" value="WD40/YVTN_repeat-like_dom_sf"/>
</dbReference>
<reference evidence="8" key="1">
    <citation type="submission" date="2022-07" db="EMBL/GenBank/DDBJ databases">
        <title>Phylogenomic reconstructions and comparative analyses of Kickxellomycotina fungi.</title>
        <authorList>
            <person name="Reynolds N.K."/>
            <person name="Stajich J.E."/>
            <person name="Barry K."/>
            <person name="Grigoriev I.V."/>
            <person name="Crous P."/>
            <person name="Smith M.E."/>
        </authorList>
    </citation>
    <scope>NUCLEOTIDE SEQUENCE</scope>
    <source>
        <strain evidence="8">BCRC 34297</strain>
    </source>
</reference>
<evidence type="ECO:0000256" key="4">
    <source>
        <dbReference type="ARBA" id="ARBA00023242"/>
    </source>
</evidence>
<dbReference type="Pfam" id="PF04003">
    <property type="entry name" value="Utp12"/>
    <property type="match status" value="1"/>
</dbReference>
<keyword evidence="4" id="KW-0539">Nucleus</keyword>
<evidence type="ECO:0000256" key="2">
    <source>
        <dbReference type="ARBA" id="ARBA00022574"/>
    </source>
</evidence>
<dbReference type="Gene3D" id="2.130.10.10">
    <property type="entry name" value="YVTN repeat-like/Quinoprotein amine dehydrogenase"/>
    <property type="match status" value="2"/>
</dbReference>
<dbReference type="PROSITE" id="PS00678">
    <property type="entry name" value="WD_REPEATS_1"/>
    <property type="match status" value="1"/>
</dbReference>
<dbReference type="SUPFAM" id="SSF101898">
    <property type="entry name" value="NHL repeat"/>
    <property type="match status" value="1"/>
</dbReference>
<dbReference type="AlphaFoldDB" id="A0A9W8GX78"/>
<dbReference type="InterPro" id="IPR001680">
    <property type="entry name" value="WD40_rpt"/>
</dbReference>
<feature type="region of interest" description="Disordered" evidence="6">
    <location>
        <begin position="1"/>
        <end position="25"/>
    </location>
</feature>
<dbReference type="OrthoDB" id="30195at2759"/>
<sequence>MAKKTITRRKSQITTTPKAGRTHTGETLTERWTAATSDSDGLLAVVRGGSSVRIIDVHTGSMRGEHTFGSSVSAIAWGHLVVAAALHSGSVAVYSPARNSVVATLAEDGDSVDVACAGDFVFTLDHSGVVQKWDLAGNCLHRVATGVANAQKILVSRDGLRVVVASHRAEVWDVEKAVKVAALGGGHASAVHSLCWASSDEAAVATAAEGDRSILVWDLSGAGEPRAVLASDADIDSIDVGVDGSVVAVAADGSVSAWFATVAQGGSVGRAPDTVVRVLGATGTLPVRVARLSRVAGDEAKALLVRGSPMAPLCEVVALADRDGRFDASIELRREPNASLVNTQSKDVHTHAYSEAGANVGSTGPASQAPPATPSLADRMGQLSVATPASAKQDAMRLPAGTLVRVLVQSLHTDDQRLLDTVLDNSSRTLVVRDTVLQLPPAYVLPLLQQLLSRFHSTPARAARLLPWIKSTLAMHSAYLVSIPSLVPQLAGFSHAIDGRLESHRKLLRLSGRLELASANFKAADARRQETQPAANGDMLPINVYREEDDDDEQEGSQTEPPTPVWQAEESTDDEDSDELLSEAAADEEDDQWSDNESDIEDAKDEQSASDDDDDEDSEMGSSSSGSDNDL</sequence>
<comment type="subcellular location">
    <subcellularLocation>
        <location evidence="1">Nucleus</location>
    </subcellularLocation>
</comment>
<dbReference type="SMART" id="SM00320">
    <property type="entry name" value="WD40"/>
    <property type="match status" value="4"/>
</dbReference>
<evidence type="ECO:0000256" key="5">
    <source>
        <dbReference type="ARBA" id="ARBA00038335"/>
    </source>
</evidence>
<gene>
    <name evidence="8" type="primary">UTP5</name>
    <name evidence="8" type="ORF">GGI19_003824</name>
</gene>
<dbReference type="GO" id="GO:0005730">
    <property type="term" value="C:nucleolus"/>
    <property type="evidence" value="ECO:0007669"/>
    <property type="project" value="TreeGrafter"/>
</dbReference>
<feature type="compositionally biased region" description="Acidic residues" evidence="6">
    <location>
        <begin position="570"/>
        <end position="619"/>
    </location>
</feature>
<keyword evidence="3" id="KW-0677">Repeat</keyword>
<evidence type="ECO:0000256" key="1">
    <source>
        <dbReference type="ARBA" id="ARBA00004123"/>
    </source>
</evidence>
<evidence type="ECO:0000256" key="3">
    <source>
        <dbReference type="ARBA" id="ARBA00022737"/>
    </source>
</evidence>
<evidence type="ECO:0000313" key="9">
    <source>
        <dbReference type="Proteomes" id="UP001140011"/>
    </source>
</evidence>
<dbReference type="Proteomes" id="UP001140011">
    <property type="component" value="Unassembled WGS sequence"/>
</dbReference>
<name>A0A9W8GX78_9FUNG</name>
<feature type="compositionally biased region" description="Basic residues" evidence="6">
    <location>
        <begin position="1"/>
        <end position="11"/>
    </location>
</feature>
<proteinExistence type="inferred from homology"/>
<dbReference type="InterPro" id="IPR019775">
    <property type="entry name" value="WD40_repeat_CS"/>
</dbReference>
<dbReference type="InterPro" id="IPR007148">
    <property type="entry name" value="SSU_processome_Utp12"/>
</dbReference>
<evidence type="ECO:0000313" key="8">
    <source>
        <dbReference type="EMBL" id="KAJ2752445.1"/>
    </source>
</evidence>
<dbReference type="InterPro" id="IPR052414">
    <property type="entry name" value="U3_snoRNA-assoc_WDR"/>
</dbReference>
<organism evidence="8 9">
    <name type="scientific">Coemansia pectinata</name>
    <dbReference type="NCBI Taxonomy" id="1052879"/>
    <lineage>
        <taxon>Eukaryota</taxon>
        <taxon>Fungi</taxon>
        <taxon>Fungi incertae sedis</taxon>
        <taxon>Zoopagomycota</taxon>
        <taxon>Kickxellomycotina</taxon>
        <taxon>Kickxellomycetes</taxon>
        <taxon>Kickxellales</taxon>
        <taxon>Kickxellaceae</taxon>
        <taxon>Coemansia</taxon>
    </lineage>
</organism>
<accession>A0A9W8GX78</accession>
<feature type="region of interest" description="Disordered" evidence="6">
    <location>
        <begin position="356"/>
        <end position="376"/>
    </location>
</feature>
<dbReference type="PANTHER" id="PTHR44267">
    <property type="entry name" value="WD REPEAT-CONTAINING PROTEIN 43"/>
    <property type="match status" value="1"/>
</dbReference>
<evidence type="ECO:0000256" key="6">
    <source>
        <dbReference type="SAM" id="MobiDB-lite"/>
    </source>
</evidence>
<feature type="region of interest" description="Disordered" evidence="6">
    <location>
        <begin position="548"/>
        <end position="631"/>
    </location>
</feature>
<dbReference type="EMBL" id="JANBUH010000281">
    <property type="protein sequence ID" value="KAJ2752445.1"/>
    <property type="molecule type" value="Genomic_DNA"/>
</dbReference>
<keyword evidence="2" id="KW-0853">WD repeat</keyword>
<dbReference type="GO" id="GO:0000462">
    <property type="term" value="P:maturation of SSU-rRNA from tricistronic rRNA transcript (SSU-rRNA, 5.8S rRNA, LSU-rRNA)"/>
    <property type="evidence" value="ECO:0007669"/>
    <property type="project" value="TreeGrafter"/>
</dbReference>
<dbReference type="PANTHER" id="PTHR44267:SF1">
    <property type="entry name" value="WD REPEAT-CONTAINING PROTEIN 43"/>
    <property type="match status" value="1"/>
</dbReference>
<comment type="similarity">
    <text evidence="5">Belongs to the UTP5 family.</text>
</comment>
<evidence type="ECO:0000259" key="7">
    <source>
        <dbReference type="Pfam" id="PF04003"/>
    </source>
</evidence>
<keyword evidence="9" id="KW-1185">Reference proteome</keyword>
<feature type="compositionally biased region" description="Low complexity" evidence="6">
    <location>
        <begin position="620"/>
        <end position="631"/>
    </location>
</feature>
<comment type="caution">
    <text evidence="8">The sequence shown here is derived from an EMBL/GenBank/DDBJ whole genome shotgun (WGS) entry which is preliminary data.</text>
</comment>
<feature type="domain" description="Small-subunit processome Utp12" evidence="7">
    <location>
        <begin position="415"/>
        <end position="517"/>
    </location>
</feature>